<gene>
    <name evidence="2" type="ORF">IPOD504_LOCUS1771</name>
</gene>
<feature type="non-terminal residue" evidence="2">
    <location>
        <position position="125"/>
    </location>
</feature>
<organism evidence="2 3">
    <name type="scientific">Iphiclides podalirius</name>
    <name type="common">scarce swallowtail</name>
    <dbReference type="NCBI Taxonomy" id="110791"/>
    <lineage>
        <taxon>Eukaryota</taxon>
        <taxon>Metazoa</taxon>
        <taxon>Ecdysozoa</taxon>
        <taxon>Arthropoda</taxon>
        <taxon>Hexapoda</taxon>
        <taxon>Insecta</taxon>
        <taxon>Pterygota</taxon>
        <taxon>Neoptera</taxon>
        <taxon>Endopterygota</taxon>
        <taxon>Lepidoptera</taxon>
        <taxon>Glossata</taxon>
        <taxon>Ditrysia</taxon>
        <taxon>Papilionoidea</taxon>
        <taxon>Papilionidae</taxon>
        <taxon>Papilioninae</taxon>
        <taxon>Iphiclides</taxon>
    </lineage>
</organism>
<feature type="region of interest" description="Disordered" evidence="1">
    <location>
        <begin position="1"/>
        <end position="125"/>
    </location>
</feature>
<keyword evidence="3" id="KW-1185">Reference proteome</keyword>
<accession>A0ABN8HPU7</accession>
<dbReference type="EMBL" id="OW152823">
    <property type="protein sequence ID" value="CAH2039555.1"/>
    <property type="molecule type" value="Genomic_DNA"/>
</dbReference>
<reference evidence="2" key="1">
    <citation type="submission" date="2022-03" db="EMBL/GenBank/DDBJ databases">
        <authorList>
            <person name="Martin H S."/>
        </authorList>
    </citation>
    <scope>NUCLEOTIDE SEQUENCE</scope>
</reference>
<evidence type="ECO:0000313" key="2">
    <source>
        <dbReference type="EMBL" id="CAH2039555.1"/>
    </source>
</evidence>
<evidence type="ECO:0000256" key="1">
    <source>
        <dbReference type="SAM" id="MobiDB-lite"/>
    </source>
</evidence>
<dbReference type="Proteomes" id="UP000837857">
    <property type="component" value="Chromosome 11"/>
</dbReference>
<feature type="compositionally biased region" description="Basic residues" evidence="1">
    <location>
        <begin position="58"/>
        <end position="83"/>
    </location>
</feature>
<feature type="compositionally biased region" description="Low complexity" evidence="1">
    <location>
        <begin position="84"/>
        <end position="93"/>
    </location>
</feature>
<proteinExistence type="predicted"/>
<sequence>MRRRLSSRCSWGHESEPPKIASKWAPPTGRGGRRPDKLSGSRDAAAATGAVEVERARVLTHRRRRRGMRRHAGTTPRTRRRARTTGAQALQALRRYGTQKSPPLTPLLRPNGKHSQRPGGLIERN</sequence>
<evidence type="ECO:0000313" key="3">
    <source>
        <dbReference type="Proteomes" id="UP000837857"/>
    </source>
</evidence>
<name>A0ABN8HPU7_9NEOP</name>
<protein>
    <submittedName>
        <fullName evidence="2">Uncharacterized protein</fullName>
    </submittedName>
</protein>